<dbReference type="GO" id="GO:0016787">
    <property type="term" value="F:hydrolase activity"/>
    <property type="evidence" value="ECO:0007669"/>
    <property type="project" value="UniProtKB-KW"/>
</dbReference>
<dbReference type="SUPFAM" id="SSF56300">
    <property type="entry name" value="Metallo-dependent phosphatases"/>
    <property type="match status" value="1"/>
</dbReference>
<dbReference type="GO" id="GO:0046872">
    <property type="term" value="F:metal ion binding"/>
    <property type="evidence" value="ECO:0007669"/>
    <property type="project" value="UniProtKB-KW"/>
</dbReference>
<keyword evidence="1" id="KW-0479">Metal-binding</keyword>
<dbReference type="AlphaFoldDB" id="C6E4C3"/>
<evidence type="ECO:0000256" key="4">
    <source>
        <dbReference type="ARBA" id="ARBA00025742"/>
    </source>
</evidence>
<sequence length="266" mass="30075">MSTILHISDTHFGTETPAVIEALLQLAGDQRPDLLVLSGDVTQRARAAQFKAAVEFLERMPVPHLLVLPGNHDLPLFNILGRVFSPYGNFQRSFGRDMEPVFESQELLVVGVNTTRPWRHKHGEVSPRQIETVSRRLRSGRAEQLRVVVAHQPVRATRESDVRNLLRNHRSAIHAWAEAGADLVLGGHVHLPHVRPLKEVHEIPRAVWSVLAGTAVSRRVRGEIPNSVNLIRYRKEDEPRSCLVERWDYDARGVFCLAGREILLLQ</sequence>
<dbReference type="Gene3D" id="3.60.21.10">
    <property type="match status" value="1"/>
</dbReference>
<evidence type="ECO:0000313" key="6">
    <source>
        <dbReference type="EMBL" id="ACT17421.1"/>
    </source>
</evidence>
<evidence type="ECO:0000259" key="5">
    <source>
        <dbReference type="Pfam" id="PF00149"/>
    </source>
</evidence>
<dbReference type="Pfam" id="PF00149">
    <property type="entry name" value="Metallophos"/>
    <property type="match status" value="1"/>
</dbReference>
<dbReference type="HOGENOM" id="CLU_063034_0_0_7"/>
<dbReference type="PANTHER" id="PTHR42988">
    <property type="entry name" value="PHOSPHOHYDROLASE"/>
    <property type="match status" value="1"/>
</dbReference>
<feature type="domain" description="Calcineurin-like phosphoesterase" evidence="5">
    <location>
        <begin position="3"/>
        <end position="191"/>
    </location>
</feature>
<proteinExistence type="inferred from homology"/>
<dbReference type="InterPro" id="IPR004843">
    <property type="entry name" value="Calcineurin-like_PHP"/>
</dbReference>
<protein>
    <submittedName>
        <fullName evidence="6">Metallophosphoesterase</fullName>
    </submittedName>
</protein>
<dbReference type="KEGG" id="gem:GM21_1362"/>
<gene>
    <name evidence="6" type="ordered locus">GM21_1362</name>
</gene>
<keyword evidence="2" id="KW-0378">Hydrolase</keyword>
<reference evidence="6" key="1">
    <citation type="submission" date="2009-07" db="EMBL/GenBank/DDBJ databases">
        <title>Complete sequence of Geobacter sp. M21.</title>
        <authorList>
            <consortium name="US DOE Joint Genome Institute"/>
            <person name="Lucas S."/>
            <person name="Copeland A."/>
            <person name="Lapidus A."/>
            <person name="Glavina del Rio T."/>
            <person name="Dalin E."/>
            <person name="Tice H."/>
            <person name="Bruce D."/>
            <person name="Goodwin L."/>
            <person name="Pitluck S."/>
            <person name="Saunders E."/>
            <person name="Brettin T."/>
            <person name="Detter J.C."/>
            <person name="Han C."/>
            <person name="Larimer F."/>
            <person name="Land M."/>
            <person name="Hauser L."/>
            <person name="Kyrpides N."/>
            <person name="Ovchinnikova G."/>
            <person name="Lovley D."/>
        </authorList>
    </citation>
    <scope>NUCLEOTIDE SEQUENCE [LARGE SCALE GENOMIC DNA]</scope>
    <source>
        <strain evidence="6">M21</strain>
    </source>
</reference>
<evidence type="ECO:0000256" key="2">
    <source>
        <dbReference type="ARBA" id="ARBA00022801"/>
    </source>
</evidence>
<organism evidence="6">
    <name type="scientific">Geobacter sp. (strain M21)</name>
    <dbReference type="NCBI Taxonomy" id="443144"/>
    <lineage>
        <taxon>Bacteria</taxon>
        <taxon>Pseudomonadati</taxon>
        <taxon>Thermodesulfobacteriota</taxon>
        <taxon>Desulfuromonadia</taxon>
        <taxon>Geobacterales</taxon>
        <taxon>Geobacteraceae</taxon>
        <taxon>Geobacter</taxon>
    </lineage>
</organism>
<dbReference type="eggNOG" id="COG1409">
    <property type="taxonomic scope" value="Bacteria"/>
</dbReference>
<accession>C6E4C3</accession>
<dbReference type="InterPro" id="IPR029052">
    <property type="entry name" value="Metallo-depent_PP-like"/>
</dbReference>
<dbReference type="PANTHER" id="PTHR42988:SF2">
    <property type="entry name" value="CYCLIC NUCLEOTIDE PHOSPHODIESTERASE CBUA0032-RELATED"/>
    <property type="match status" value="1"/>
</dbReference>
<evidence type="ECO:0000256" key="1">
    <source>
        <dbReference type="ARBA" id="ARBA00022723"/>
    </source>
</evidence>
<comment type="similarity">
    <text evidence="4">Belongs to the cyclic nucleotide phosphodiesterase class-III family.</text>
</comment>
<dbReference type="STRING" id="443144.GM21_1362"/>
<dbReference type="EMBL" id="CP001661">
    <property type="protein sequence ID" value="ACT17421.1"/>
    <property type="molecule type" value="Genomic_DNA"/>
</dbReference>
<evidence type="ECO:0000256" key="3">
    <source>
        <dbReference type="ARBA" id="ARBA00023004"/>
    </source>
</evidence>
<name>C6E4C3_GEOSM</name>
<dbReference type="InterPro" id="IPR050884">
    <property type="entry name" value="CNP_phosphodiesterase-III"/>
</dbReference>
<dbReference type="OrthoDB" id="9811542at2"/>
<keyword evidence="3" id="KW-0408">Iron</keyword>